<sequence length="278" mass="30441">MGSPEDHRPPKRIRVGGFEEAAAYVMEKDMDALDCGVCFLPLKPPIFQCQVGHAVCEHCRDSFVVAVPGGSSSIKCHVCGVAGGYHRCHVINRVVGSVRVPCANAAYGCNAKLIYYDLAGHVQVCTHAPCHCPAGEACGFVGSTAALVDHFAGVHRWPCTRLVRPGPGKKRVRCRTSSIQLWVPISDAFCRVRLHDGFNFILIVHSTDQSATNTGNFLLEAEFKVECSDLSNGLQHIRDAYQFVVPDNYVVADSDKDAIQVRAFFEIPRWENKGHSST</sequence>
<dbReference type="PANTHER" id="PTHR10315:SF83">
    <property type="entry name" value="RING-TYPE E3 UBIQUITIN TRANSFERASE"/>
    <property type="match status" value="1"/>
</dbReference>
<evidence type="ECO:0000256" key="1">
    <source>
        <dbReference type="ARBA" id="ARBA00000900"/>
    </source>
</evidence>
<evidence type="ECO:0000259" key="11">
    <source>
        <dbReference type="PROSITE" id="PS51081"/>
    </source>
</evidence>
<evidence type="ECO:0000256" key="4">
    <source>
        <dbReference type="ARBA" id="ARBA00012483"/>
    </source>
</evidence>
<keyword evidence="5" id="KW-0808">Transferase</keyword>
<keyword evidence="6" id="KW-0479">Metal-binding</keyword>
<dbReference type="InterPro" id="IPR049548">
    <property type="entry name" value="Sina-like_RING"/>
</dbReference>
<comment type="caution">
    <text evidence="12">The sequence shown here is derived from an EMBL/GenBank/DDBJ whole genome shotgun (WGS) entry which is preliminary data.</text>
</comment>
<dbReference type="GO" id="GO:0008270">
    <property type="term" value="F:zinc ion binding"/>
    <property type="evidence" value="ECO:0007669"/>
    <property type="project" value="UniProtKB-KW"/>
</dbReference>
<dbReference type="EC" id="2.3.2.27" evidence="4"/>
<dbReference type="Gene3D" id="3.30.40.10">
    <property type="entry name" value="Zinc/RING finger domain, C3HC4 (zinc finger)"/>
    <property type="match status" value="1"/>
</dbReference>
<dbReference type="InterPro" id="IPR052088">
    <property type="entry name" value="E3_ubiquitin-ligase_SINA"/>
</dbReference>
<evidence type="ECO:0000256" key="5">
    <source>
        <dbReference type="ARBA" id="ARBA00022679"/>
    </source>
</evidence>
<dbReference type="Pfam" id="PF21362">
    <property type="entry name" value="Sina_RING"/>
    <property type="match status" value="1"/>
</dbReference>
<dbReference type="AlphaFoldDB" id="A0AAV5C938"/>
<comment type="similarity">
    <text evidence="3">Belongs to the SINA (Seven in absentia) family.</text>
</comment>
<evidence type="ECO:0000256" key="2">
    <source>
        <dbReference type="ARBA" id="ARBA00004906"/>
    </source>
</evidence>
<gene>
    <name evidence="12" type="primary">ga11288</name>
    <name evidence="12" type="ORF">PR202_ga11288</name>
</gene>
<comment type="catalytic activity">
    <reaction evidence="1">
        <text>S-ubiquitinyl-[E2 ubiquitin-conjugating enzyme]-L-cysteine + [acceptor protein]-L-lysine = [E2 ubiquitin-conjugating enzyme]-L-cysteine + N(6)-ubiquitinyl-[acceptor protein]-L-lysine.</text>
        <dbReference type="EC" id="2.3.2.27"/>
    </reaction>
</comment>
<dbReference type="GO" id="GO:0061630">
    <property type="term" value="F:ubiquitin protein ligase activity"/>
    <property type="evidence" value="ECO:0007669"/>
    <property type="project" value="UniProtKB-EC"/>
</dbReference>
<evidence type="ECO:0000256" key="10">
    <source>
        <dbReference type="PROSITE-ProRule" id="PRU00455"/>
    </source>
</evidence>
<organism evidence="12 13">
    <name type="scientific">Eleusine coracana subsp. coracana</name>
    <dbReference type="NCBI Taxonomy" id="191504"/>
    <lineage>
        <taxon>Eukaryota</taxon>
        <taxon>Viridiplantae</taxon>
        <taxon>Streptophyta</taxon>
        <taxon>Embryophyta</taxon>
        <taxon>Tracheophyta</taxon>
        <taxon>Spermatophyta</taxon>
        <taxon>Magnoliopsida</taxon>
        <taxon>Liliopsida</taxon>
        <taxon>Poales</taxon>
        <taxon>Poaceae</taxon>
        <taxon>PACMAD clade</taxon>
        <taxon>Chloridoideae</taxon>
        <taxon>Cynodonteae</taxon>
        <taxon>Eleusininae</taxon>
        <taxon>Eleusine</taxon>
    </lineage>
</organism>
<evidence type="ECO:0000256" key="6">
    <source>
        <dbReference type="ARBA" id="ARBA00022723"/>
    </source>
</evidence>
<comment type="pathway">
    <text evidence="2">Protein modification; protein ubiquitination.</text>
</comment>
<keyword evidence="13" id="KW-1185">Reference proteome</keyword>
<dbReference type="EMBL" id="BQKI01000005">
    <property type="protein sequence ID" value="GJM94626.1"/>
    <property type="molecule type" value="Genomic_DNA"/>
</dbReference>
<evidence type="ECO:0000256" key="7">
    <source>
        <dbReference type="ARBA" id="ARBA00022771"/>
    </source>
</evidence>
<feature type="domain" description="SIAH-type" evidence="11">
    <location>
        <begin position="97"/>
        <end position="156"/>
    </location>
</feature>
<dbReference type="PROSITE" id="PS51081">
    <property type="entry name" value="ZF_SIAH"/>
    <property type="match status" value="1"/>
</dbReference>
<dbReference type="Proteomes" id="UP001054889">
    <property type="component" value="Unassembled WGS sequence"/>
</dbReference>
<protein>
    <recommendedName>
        <fullName evidence="4">RING-type E3 ubiquitin transferase</fullName>
        <ecNumber evidence="4">2.3.2.27</ecNumber>
    </recommendedName>
</protein>
<dbReference type="SUPFAM" id="SSF49599">
    <property type="entry name" value="TRAF domain-like"/>
    <property type="match status" value="1"/>
</dbReference>
<evidence type="ECO:0000256" key="3">
    <source>
        <dbReference type="ARBA" id="ARBA00009119"/>
    </source>
</evidence>
<name>A0AAV5C938_ELECO</name>
<proteinExistence type="inferred from homology"/>
<keyword evidence="7 10" id="KW-0863">Zinc-finger</keyword>
<dbReference type="PANTHER" id="PTHR10315">
    <property type="entry name" value="E3 UBIQUITIN PROTEIN LIGASE SIAH"/>
    <property type="match status" value="1"/>
</dbReference>
<keyword evidence="9" id="KW-0862">Zinc</keyword>
<reference evidence="12" key="2">
    <citation type="submission" date="2021-12" db="EMBL/GenBank/DDBJ databases">
        <title>Resequencing data analysis of finger millet.</title>
        <authorList>
            <person name="Hatakeyama M."/>
            <person name="Aluri S."/>
            <person name="Balachadran M.T."/>
            <person name="Sivarajan S.R."/>
            <person name="Poveda L."/>
            <person name="Shimizu-Inatsugi R."/>
            <person name="Schlapbach R."/>
            <person name="Sreeman S.M."/>
            <person name="Shimizu K.K."/>
        </authorList>
    </citation>
    <scope>NUCLEOTIDE SEQUENCE</scope>
</reference>
<evidence type="ECO:0000313" key="13">
    <source>
        <dbReference type="Proteomes" id="UP001054889"/>
    </source>
</evidence>
<evidence type="ECO:0000256" key="9">
    <source>
        <dbReference type="ARBA" id="ARBA00022833"/>
    </source>
</evidence>
<dbReference type="GO" id="GO:0005737">
    <property type="term" value="C:cytoplasm"/>
    <property type="evidence" value="ECO:0007669"/>
    <property type="project" value="TreeGrafter"/>
</dbReference>
<accession>A0AAV5C938</accession>
<evidence type="ECO:0000256" key="8">
    <source>
        <dbReference type="ARBA" id="ARBA00022786"/>
    </source>
</evidence>
<dbReference type="InterPro" id="IPR013010">
    <property type="entry name" value="Znf_SIAH"/>
</dbReference>
<reference evidence="12" key="1">
    <citation type="journal article" date="2018" name="DNA Res.">
        <title>Multiple hybrid de novo genome assembly of finger millet, an orphan allotetraploid crop.</title>
        <authorList>
            <person name="Hatakeyama M."/>
            <person name="Aluri S."/>
            <person name="Balachadran M.T."/>
            <person name="Sivarajan S.R."/>
            <person name="Patrignani A."/>
            <person name="Gruter S."/>
            <person name="Poveda L."/>
            <person name="Shimizu-Inatsugi R."/>
            <person name="Baeten J."/>
            <person name="Francoijs K.J."/>
            <person name="Nataraja K.N."/>
            <person name="Reddy Y.A.N."/>
            <person name="Phadnis S."/>
            <person name="Ravikumar R.L."/>
            <person name="Schlapbach R."/>
            <person name="Sreeman S.M."/>
            <person name="Shimizu K.K."/>
        </authorList>
    </citation>
    <scope>NUCLEOTIDE SEQUENCE</scope>
</reference>
<dbReference type="Pfam" id="PF21361">
    <property type="entry name" value="Sina_ZnF"/>
    <property type="match status" value="1"/>
</dbReference>
<dbReference type="InterPro" id="IPR013083">
    <property type="entry name" value="Znf_RING/FYVE/PHD"/>
</dbReference>
<keyword evidence="8" id="KW-0833">Ubl conjugation pathway</keyword>
<evidence type="ECO:0000313" key="12">
    <source>
        <dbReference type="EMBL" id="GJM94626.1"/>
    </source>
</evidence>